<accession>A0A845DSM1</accession>
<comment type="caution">
    <text evidence="1">The sequence shown here is derived from an EMBL/GenBank/DDBJ whole genome shotgun (WGS) entry which is preliminary data.</text>
</comment>
<reference evidence="1 2" key="1">
    <citation type="submission" date="2019-11" db="EMBL/GenBank/DDBJ databases">
        <title>Genome sequences of 17 halophilic strains isolated from different environments.</title>
        <authorList>
            <person name="Furrow R.E."/>
        </authorList>
    </citation>
    <scope>NUCLEOTIDE SEQUENCE [LARGE SCALE GENOMIC DNA]</scope>
    <source>
        <strain evidence="1 2">22511_23_Filter</strain>
    </source>
</reference>
<evidence type="ECO:0000313" key="1">
    <source>
        <dbReference type="EMBL" id="MYL19535.1"/>
    </source>
</evidence>
<proteinExistence type="predicted"/>
<name>A0A845DSM1_9BACI</name>
<organism evidence="1 2">
    <name type="scientific">Halobacillus litoralis</name>
    <dbReference type="NCBI Taxonomy" id="45668"/>
    <lineage>
        <taxon>Bacteria</taxon>
        <taxon>Bacillati</taxon>
        <taxon>Bacillota</taxon>
        <taxon>Bacilli</taxon>
        <taxon>Bacillales</taxon>
        <taxon>Bacillaceae</taxon>
        <taxon>Halobacillus</taxon>
    </lineage>
</organism>
<dbReference type="AlphaFoldDB" id="A0A845DSM1"/>
<dbReference type="EMBL" id="WMET01000001">
    <property type="protein sequence ID" value="MYL19535.1"/>
    <property type="molecule type" value="Genomic_DNA"/>
</dbReference>
<dbReference type="Proteomes" id="UP000460949">
    <property type="component" value="Unassembled WGS sequence"/>
</dbReference>
<gene>
    <name evidence="1" type="ORF">GLW04_06495</name>
</gene>
<evidence type="ECO:0000313" key="2">
    <source>
        <dbReference type="Proteomes" id="UP000460949"/>
    </source>
</evidence>
<sequence>MRKGKFLLWIAGIGLVFGGGYATALVLGDHPSYTLTALKAGGEPEMAATLHDEEHQAELDTMLNILLHQKPLEGASVDVDNPDISLELISPERSVGILDARIWFEKDTAVLGIRSGQTWNSIRYSELSKNDAEYIQSIVDAE</sequence>
<dbReference type="RefSeq" id="WP_160835915.1">
    <property type="nucleotide sequence ID" value="NZ_WMET01000001.1"/>
</dbReference>
<protein>
    <submittedName>
        <fullName evidence="1">Uncharacterized protein</fullName>
    </submittedName>
</protein>